<dbReference type="AlphaFoldDB" id="A0A183FT33"/>
<evidence type="ECO:0000313" key="3">
    <source>
        <dbReference type="Proteomes" id="UP000050761"/>
    </source>
</evidence>
<dbReference type="Gene3D" id="3.40.50.1240">
    <property type="entry name" value="Phosphoglycerate mutase-like"/>
    <property type="match status" value="1"/>
</dbReference>
<dbReference type="GO" id="GO:0016791">
    <property type="term" value="F:phosphatase activity"/>
    <property type="evidence" value="ECO:0007669"/>
    <property type="project" value="UniProtKB-ARBA"/>
</dbReference>
<dbReference type="OrthoDB" id="414418at2759"/>
<feature type="compositionally biased region" description="Polar residues" evidence="1">
    <location>
        <begin position="1"/>
        <end position="12"/>
    </location>
</feature>
<dbReference type="InterPro" id="IPR029033">
    <property type="entry name" value="His_PPase_superfam"/>
</dbReference>
<dbReference type="SUPFAM" id="SSF53254">
    <property type="entry name" value="Phosphoglycerate mutase-like"/>
    <property type="match status" value="1"/>
</dbReference>
<sequence length="203" mass="23169">MLTNRVSKQSANLEKDRSEYTSATGSYSCSSNLDRSDKQGKNRQYNIYPNVIMVLRCSERVDEFFPDWISKTDHGYKPYDLNMPMHLPIDRPPRDYKGDAPITNTGDVLARMIGRGMFSTAYVPDIIYSSPALRCLQTAYAVRAICKSNTLIRFVNNVRRYHLRGSDAVELEYCSKTYHTISKSCSVECVIRSTYDTFKALAP</sequence>
<keyword evidence="3" id="KW-1185">Reference proteome</keyword>
<gene>
    <name evidence="2" type="ORF">HPBE_LOCUS11187</name>
</gene>
<reference evidence="4" key="2">
    <citation type="submission" date="2019-09" db="UniProtKB">
        <authorList>
            <consortium name="WormBaseParasite"/>
        </authorList>
    </citation>
    <scope>IDENTIFICATION</scope>
</reference>
<evidence type="ECO:0000256" key="1">
    <source>
        <dbReference type="SAM" id="MobiDB-lite"/>
    </source>
</evidence>
<organism evidence="3 4">
    <name type="scientific">Heligmosomoides polygyrus</name>
    <name type="common">Parasitic roundworm</name>
    <dbReference type="NCBI Taxonomy" id="6339"/>
    <lineage>
        <taxon>Eukaryota</taxon>
        <taxon>Metazoa</taxon>
        <taxon>Ecdysozoa</taxon>
        <taxon>Nematoda</taxon>
        <taxon>Chromadorea</taxon>
        <taxon>Rhabditida</taxon>
        <taxon>Rhabditina</taxon>
        <taxon>Rhabditomorpha</taxon>
        <taxon>Strongyloidea</taxon>
        <taxon>Heligmosomidae</taxon>
        <taxon>Heligmosomoides</taxon>
    </lineage>
</organism>
<name>A0A183FT33_HELPZ</name>
<dbReference type="WBParaSite" id="HPBE_0001118601-mRNA-1">
    <property type="protein sequence ID" value="HPBE_0001118601-mRNA-1"/>
    <property type="gene ID" value="HPBE_0001118601"/>
</dbReference>
<dbReference type="EMBL" id="UZAH01027013">
    <property type="protein sequence ID" value="VDO87743.1"/>
    <property type="molecule type" value="Genomic_DNA"/>
</dbReference>
<feature type="region of interest" description="Disordered" evidence="1">
    <location>
        <begin position="1"/>
        <end position="40"/>
    </location>
</feature>
<dbReference type="InterPro" id="IPR051710">
    <property type="entry name" value="Phosphatase_SH3-domain"/>
</dbReference>
<feature type="compositionally biased region" description="Polar residues" evidence="1">
    <location>
        <begin position="20"/>
        <end position="33"/>
    </location>
</feature>
<reference evidence="2 3" key="1">
    <citation type="submission" date="2018-11" db="EMBL/GenBank/DDBJ databases">
        <authorList>
            <consortium name="Pathogen Informatics"/>
        </authorList>
    </citation>
    <scope>NUCLEOTIDE SEQUENCE [LARGE SCALE GENOMIC DNA]</scope>
</reference>
<evidence type="ECO:0000313" key="2">
    <source>
        <dbReference type="EMBL" id="VDO87743.1"/>
    </source>
</evidence>
<dbReference type="Proteomes" id="UP000050761">
    <property type="component" value="Unassembled WGS sequence"/>
</dbReference>
<protein>
    <submittedName>
        <fullName evidence="4">Protein kinase domain-containing protein</fullName>
    </submittedName>
</protein>
<evidence type="ECO:0000313" key="4">
    <source>
        <dbReference type="WBParaSite" id="HPBE_0001118601-mRNA-1"/>
    </source>
</evidence>
<dbReference type="PANTHER" id="PTHR16469:SF5">
    <property type="entry name" value="PHOSPHOGLYCERATE MUTASE FAMILY PROTEIN"/>
    <property type="match status" value="1"/>
</dbReference>
<accession>A0A3P8AAA8</accession>
<proteinExistence type="predicted"/>
<accession>A0A183FT33</accession>
<dbReference type="PANTHER" id="PTHR16469">
    <property type="entry name" value="UBIQUITIN-ASSOCIATED AND SH3 DOMAIN-CONTAINING BA-RELATED"/>
    <property type="match status" value="1"/>
</dbReference>